<dbReference type="AlphaFoldDB" id="A0A371F2F8"/>
<accession>A0A371F2F8</accession>
<gene>
    <name evidence="1" type="ORF">CR513_48043</name>
</gene>
<evidence type="ECO:0000313" key="1">
    <source>
        <dbReference type="EMBL" id="RDX72480.1"/>
    </source>
</evidence>
<sequence>VYNVNGLKVKDHFIVLLIHLISVNLIRLQKQLSKKLLSRFKGNTRDNYSLLNFQVPQKNLTIFSLGKIGGTLHDGELCKEMQFLNFNLLPWNTIHNHIFLLVKKI</sequence>
<feature type="non-terminal residue" evidence="1">
    <location>
        <position position="1"/>
    </location>
</feature>
<feature type="non-terminal residue" evidence="1">
    <location>
        <position position="105"/>
    </location>
</feature>
<evidence type="ECO:0000313" key="2">
    <source>
        <dbReference type="Proteomes" id="UP000257109"/>
    </source>
</evidence>
<protein>
    <submittedName>
        <fullName evidence="1">Uncharacterized protein</fullName>
    </submittedName>
</protein>
<keyword evidence="2" id="KW-1185">Reference proteome</keyword>
<dbReference type="Proteomes" id="UP000257109">
    <property type="component" value="Unassembled WGS sequence"/>
</dbReference>
<reference evidence="1" key="1">
    <citation type="submission" date="2018-05" db="EMBL/GenBank/DDBJ databases">
        <title>Draft genome of Mucuna pruriens seed.</title>
        <authorList>
            <person name="Nnadi N.E."/>
            <person name="Vos R."/>
            <person name="Hasami M.H."/>
            <person name="Devisetty U.K."/>
            <person name="Aguiy J.C."/>
        </authorList>
    </citation>
    <scope>NUCLEOTIDE SEQUENCE [LARGE SCALE GENOMIC DNA]</scope>
    <source>
        <strain evidence="1">JCA_2017</strain>
    </source>
</reference>
<proteinExistence type="predicted"/>
<organism evidence="1 2">
    <name type="scientific">Mucuna pruriens</name>
    <name type="common">Velvet bean</name>
    <name type="synonym">Dolichos pruriens</name>
    <dbReference type="NCBI Taxonomy" id="157652"/>
    <lineage>
        <taxon>Eukaryota</taxon>
        <taxon>Viridiplantae</taxon>
        <taxon>Streptophyta</taxon>
        <taxon>Embryophyta</taxon>
        <taxon>Tracheophyta</taxon>
        <taxon>Spermatophyta</taxon>
        <taxon>Magnoliopsida</taxon>
        <taxon>eudicotyledons</taxon>
        <taxon>Gunneridae</taxon>
        <taxon>Pentapetalae</taxon>
        <taxon>rosids</taxon>
        <taxon>fabids</taxon>
        <taxon>Fabales</taxon>
        <taxon>Fabaceae</taxon>
        <taxon>Papilionoideae</taxon>
        <taxon>50 kb inversion clade</taxon>
        <taxon>NPAAA clade</taxon>
        <taxon>indigoferoid/millettioid clade</taxon>
        <taxon>Phaseoleae</taxon>
        <taxon>Mucuna</taxon>
    </lineage>
</organism>
<name>A0A371F2F8_MUCPR</name>
<dbReference type="EMBL" id="QJKJ01010891">
    <property type="protein sequence ID" value="RDX72480.1"/>
    <property type="molecule type" value="Genomic_DNA"/>
</dbReference>
<comment type="caution">
    <text evidence="1">The sequence shown here is derived from an EMBL/GenBank/DDBJ whole genome shotgun (WGS) entry which is preliminary data.</text>
</comment>